<reference evidence="2" key="1">
    <citation type="journal article" date="2022" name="bioRxiv">
        <title>Sequencing and chromosome-scale assembly of the giantPleurodeles waltlgenome.</title>
        <authorList>
            <person name="Brown T."/>
            <person name="Elewa A."/>
            <person name="Iarovenko S."/>
            <person name="Subramanian E."/>
            <person name="Araus A.J."/>
            <person name="Petzold A."/>
            <person name="Susuki M."/>
            <person name="Suzuki K.-i.T."/>
            <person name="Hayashi T."/>
            <person name="Toyoda A."/>
            <person name="Oliveira C."/>
            <person name="Osipova E."/>
            <person name="Leigh N.D."/>
            <person name="Simon A."/>
            <person name="Yun M.H."/>
        </authorList>
    </citation>
    <scope>NUCLEOTIDE SEQUENCE</scope>
    <source>
        <strain evidence="2">20211129_DDA</strain>
        <tissue evidence="2">Liver</tissue>
    </source>
</reference>
<dbReference type="EMBL" id="JANPWB010000013">
    <property type="protein sequence ID" value="KAJ1105852.1"/>
    <property type="molecule type" value="Genomic_DNA"/>
</dbReference>
<keyword evidence="1" id="KW-0472">Membrane</keyword>
<keyword evidence="3" id="KW-1185">Reference proteome</keyword>
<protein>
    <submittedName>
        <fullName evidence="2">Uncharacterized protein</fullName>
    </submittedName>
</protein>
<accession>A0AAV7MQN8</accession>
<keyword evidence="1" id="KW-1133">Transmembrane helix</keyword>
<comment type="caution">
    <text evidence="2">The sequence shown here is derived from an EMBL/GenBank/DDBJ whole genome shotgun (WGS) entry which is preliminary data.</text>
</comment>
<evidence type="ECO:0000313" key="3">
    <source>
        <dbReference type="Proteomes" id="UP001066276"/>
    </source>
</evidence>
<name>A0AAV7MQN8_PLEWA</name>
<keyword evidence="1" id="KW-0812">Transmembrane</keyword>
<gene>
    <name evidence="2" type="ORF">NDU88_003256</name>
</gene>
<feature type="transmembrane region" description="Helical" evidence="1">
    <location>
        <begin position="45"/>
        <end position="67"/>
    </location>
</feature>
<dbReference type="Proteomes" id="UP001066276">
    <property type="component" value="Chromosome 9"/>
</dbReference>
<dbReference type="AlphaFoldDB" id="A0AAV7MQN8"/>
<organism evidence="2 3">
    <name type="scientific">Pleurodeles waltl</name>
    <name type="common">Iberian ribbed newt</name>
    <dbReference type="NCBI Taxonomy" id="8319"/>
    <lineage>
        <taxon>Eukaryota</taxon>
        <taxon>Metazoa</taxon>
        <taxon>Chordata</taxon>
        <taxon>Craniata</taxon>
        <taxon>Vertebrata</taxon>
        <taxon>Euteleostomi</taxon>
        <taxon>Amphibia</taxon>
        <taxon>Batrachia</taxon>
        <taxon>Caudata</taxon>
        <taxon>Salamandroidea</taxon>
        <taxon>Salamandridae</taxon>
        <taxon>Pleurodelinae</taxon>
        <taxon>Pleurodeles</taxon>
    </lineage>
</organism>
<evidence type="ECO:0000313" key="2">
    <source>
        <dbReference type="EMBL" id="KAJ1105852.1"/>
    </source>
</evidence>
<sequence>MRRSRRFPAGSRPCSRSYHLRPCPAQLRATRYSDIRHPMSDVPAVLPLSAPLTAISSSVFVSLVALIF</sequence>
<evidence type="ECO:0000256" key="1">
    <source>
        <dbReference type="SAM" id="Phobius"/>
    </source>
</evidence>
<proteinExistence type="predicted"/>